<dbReference type="PROSITE" id="PS01063">
    <property type="entry name" value="SIGMA70_ECF"/>
    <property type="match status" value="1"/>
</dbReference>
<evidence type="ECO:0000256" key="3">
    <source>
        <dbReference type="ARBA" id="ARBA00023082"/>
    </source>
</evidence>
<evidence type="ECO:0000256" key="2">
    <source>
        <dbReference type="ARBA" id="ARBA00023015"/>
    </source>
</evidence>
<dbReference type="OrthoDB" id="9797134at2"/>
<evidence type="ECO:0000313" key="9">
    <source>
        <dbReference type="Proteomes" id="UP000325684"/>
    </source>
</evidence>
<gene>
    <name evidence="8" type="ORF">FEZ63_10145</name>
</gene>
<dbReference type="InterPro" id="IPR000838">
    <property type="entry name" value="RNA_pol_sigma70_ECF_CS"/>
</dbReference>
<reference evidence="8 9" key="1">
    <citation type="journal article" date="2019" name="Microorganisms">
        <title>Genome Insights into the Novel Species Microvirga brassicacearum, a Rapeseed Endophyte with Biotechnological Potential.</title>
        <authorList>
            <person name="Jimenez-Gomez A."/>
            <person name="Saati-Santamaria Z."/>
            <person name="Igual J.M."/>
            <person name="Rivas R."/>
            <person name="Mateos P.F."/>
            <person name="Garcia-Fraile P."/>
        </authorList>
    </citation>
    <scope>NUCLEOTIDE SEQUENCE [LARGE SCALE GENOMIC DNA]</scope>
    <source>
        <strain evidence="8 9">CDVBN77</strain>
    </source>
</reference>
<dbReference type="AlphaFoldDB" id="A0A5N3PDA7"/>
<dbReference type="NCBIfam" id="NF009199">
    <property type="entry name" value="PRK12547.1"/>
    <property type="match status" value="1"/>
</dbReference>
<dbReference type="InterPro" id="IPR013325">
    <property type="entry name" value="RNA_pol_sigma_r2"/>
</dbReference>
<comment type="caution">
    <text evidence="8">The sequence shown here is derived from an EMBL/GenBank/DDBJ whole genome shotgun (WGS) entry which is preliminary data.</text>
</comment>
<sequence>MTRKNNTDDTAPMPANLNNAIQAHLGEQLRALYGDPALQKIPRDLTQLIARVSQVIRAHQEPVDQDFIDGIMSSIPNLRGFAISLTKNVDRAEDLVQDTVLKALSKRESFQDGTNLRAWLFTILRNNFFSTHRKKGREVEDADGAHAATMITIPDQHDKLVHQDLQAALARLSPDQRDVIILVGAEGMSYDEAAAALGCAVGTVKSRVNRARNRLAELMGLAGEEGIGGSRSRSA</sequence>
<keyword evidence="4 6" id="KW-0238">DNA-binding</keyword>
<organism evidence="8 9">
    <name type="scientific">Microvirga brassicacearum</name>
    <dbReference type="NCBI Taxonomy" id="2580413"/>
    <lineage>
        <taxon>Bacteria</taxon>
        <taxon>Pseudomonadati</taxon>
        <taxon>Pseudomonadota</taxon>
        <taxon>Alphaproteobacteria</taxon>
        <taxon>Hyphomicrobiales</taxon>
        <taxon>Methylobacteriaceae</taxon>
        <taxon>Microvirga</taxon>
    </lineage>
</organism>
<dbReference type="InterPro" id="IPR000792">
    <property type="entry name" value="Tscrpt_reg_LuxR_C"/>
</dbReference>
<protein>
    <recommendedName>
        <fullName evidence="6">RNA polymerase sigma factor</fullName>
    </recommendedName>
</protein>
<dbReference type="CDD" id="cd06171">
    <property type="entry name" value="Sigma70_r4"/>
    <property type="match status" value="1"/>
</dbReference>
<dbReference type="NCBIfam" id="TIGR02937">
    <property type="entry name" value="sigma70-ECF"/>
    <property type="match status" value="1"/>
</dbReference>
<dbReference type="Pfam" id="PF04542">
    <property type="entry name" value="Sigma70_r2"/>
    <property type="match status" value="1"/>
</dbReference>
<dbReference type="InterPro" id="IPR039425">
    <property type="entry name" value="RNA_pol_sigma-70-like"/>
</dbReference>
<feature type="domain" description="HTH luxR-type" evidence="7">
    <location>
        <begin position="169"/>
        <end position="222"/>
    </location>
</feature>
<dbReference type="Proteomes" id="UP000325684">
    <property type="component" value="Unassembled WGS sequence"/>
</dbReference>
<dbReference type="GO" id="GO:0003677">
    <property type="term" value="F:DNA binding"/>
    <property type="evidence" value="ECO:0007669"/>
    <property type="project" value="UniProtKB-KW"/>
</dbReference>
<accession>A0A5N3PDA7</accession>
<dbReference type="Gene3D" id="1.10.10.10">
    <property type="entry name" value="Winged helix-like DNA-binding domain superfamily/Winged helix DNA-binding domain"/>
    <property type="match status" value="1"/>
</dbReference>
<keyword evidence="2 6" id="KW-0805">Transcription regulation</keyword>
<evidence type="ECO:0000256" key="1">
    <source>
        <dbReference type="ARBA" id="ARBA00010641"/>
    </source>
</evidence>
<dbReference type="GO" id="GO:0016987">
    <property type="term" value="F:sigma factor activity"/>
    <property type="evidence" value="ECO:0007669"/>
    <property type="project" value="UniProtKB-KW"/>
</dbReference>
<dbReference type="InterPro" id="IPR036388">
    <property type="entry name" value="WH-like_DNA-bd_sf"/>
</dbReference>
<keyword evidence="9" id="KW-1185">Reference proteome</keyword>
<dbReference type="Pfam" id="PF08281">
    <property type="entry name" value="Sigma70_r4_2"/>
    <property type="match status" value="1"/>
</dbReference>
<name>A0A5N3PDA7_9HYPH</name>
<evidence type="ECO:0000256" key="6">
    <source>
        <dbReference type="RuleBase" id="RU000716"/>
    </source>
</evidence>
<dbReference type="InterPro" id="IPR013324">
    <property type="entry name" value="RNA_pol_sigma_r3/r4-like"/>
</dbReference>
<keyword evidence="3 6" id="KW-0731">Sigma factor</keyword>
<dbReference type="InterPro" id="IPR014284">
    <property type="entry name" value="RNA_pol_sigma-70_dom"/>
</dbReference>
<evidence type="ECO:0000259" key="7">
    <source>
        <dbReference type="SMART" id="SM00421"/>
    </source>
</evidence>
<keyword evidence="5 6" id="KW-0804">Transcription</keyword>
<dbReference type="Gene3D" id="1.10.1740.10">
    <property type="match status" value="1"/>
</dbReference>
<evidence type="ECO:0000313" key="8">
    <source>
        <dbReference type="EMBL" id="KAB0267635.1"/>
    </source>
</evidence>
<dbReference type="InterPro" id="IPR007627">
    <property type="entry name" value="RNA_pol_sigma70_r2"/>
</dbReference>
<dbReference type="PANTHER" id="PTHR43133">
    <property type="entry name" value="RNA POLYMERASE ECF-TYPE SIGMA FACTO"/>
    <property type="match status" value="1"/>
</dbReference>
<proteinExistence type="inferred from homology"/>
<dbReference type="SUPFAM" id="SSF88659">
    <property type="entry name" value="Sigma3 and sigma4 domains of RNA polymerase sigma factors"/>
    <property type="match status" value="1"/>
</dbReference>
<dbReference type="SMART" id="SM00421">
    <property type="entry name" value="HTH_LUXR"/>
    <property type="match status" value="1"/>
</dbReference>
<dbReference type="EMBL" id="VCMV01000013">
    <property type="protein sequence ID" value="KAB0267635.1"/>
    <property type="molecule type" value="Genomic_DNA"/>
</dbReference>
<dbReference type="InterPro" id="IPR013249">
    <property type="entry name" value="RNA_pol_sigma70_r4_t2"/>
</dbReference>
<dbReference type="PANTHER" id="PTHR43133:SF25">
    <property type="entry name" value="RNA POLYMERASE SIGMA FACTOR RFAY-RELATED"/>
    <property type="match status" value="1"/>
</dbReference>
<comment type="similarity">
    <text evidence="1 6">Belongs to the sigma-70 factor family. ECF subfamily.</text>
</comment>
<evidence type="ECO:0000256" key="4">
    <source>
        <dbReference type="ARBA" id="ARBA00023125"/>
    </source>
</evidence>
<dbReference type="SUPFAM" id="SSF88946">
    <property type="entry name" value="Sigma2 domain of RNA polymerase sigma factors"/>
    <property type="match status" value="1"/>
</dbReference>
<evidence type="ECO:0000256" key="5">
    <source>
        <dbReference type="ARBA" id="ARBA00023163"/>
    </source>
</evidence>
<dbReference type="GO" id="GO:0006352">
    <property type="term" value="P:DNA-templated transcription initiation"/>
    <property type="evidence" value="ECO:0007669"/>
    <property type="project" value="InterPro"/>
</dbReference>